<organism evidence="1 2">
    <name type="scientific">Nephila pilipes</name>
    <name type="common">Giant wood spider</name>
    <name type="synonym">Nephila maculata</name>
    <dbReference type="NCBI Taxonomy" id="299642"/>
    <lineage>
        <taxon>Eukaryota</taxon>
        <taxon>Metazoa</taxon>
        <taxon>Ecdysozoa</taxon>
        <taxon>Arthropoda</taxon>
        <taxon>Chelicerata</taxon>
        <taxon>Arachnida</taxon>
        <taxon>Araneae</taxon>
        <taxon>Araneomorphae</taxon>
        <taxon>Entelegynae</taxon>
        <taxon>Araneoidea</taxon>
        <taxon>Nephilidae</taxon>
        <taxon>Nephila</taxon>
    </lineage>
</organism>
<dbReference type="EMBL" id="BMAW01002828">
    <property type="protein sequence ID" value="GFS80539.1"/>
    <property type="molecule type" value="Genomic_DNA"/>
</dbReference>
<reference evidence="1" key="1">
    <citation type="submission" date="2020-08" db="EMBL/GenBank/DDBJ databases">
        <title>Multicomponent nature underlies the extraordinary mechanical properties of spider dragline silk.</title>
        <authorList>
            <person name="Kono N."/>
            <person name="Nakamura H."/>
            <person name="Mori M."/>
            <person name="Yoshida Y."/>
            <person name="Ohtoshi R."/>
            <person name="Malay A.D."/>
            <person name="Moran D.A.P."/>
            <person name="Tomita M."/>
            <person name="Numata K."/>
            <person name="Arakawa K."/>
        </authorList>
    </citation>
    <scope>NUCLEOTIDE SEQUENCE</scope>
</reference>
<protein>
    <submittedName>
        <fullName evidence="1">Uncharacterized protein</fullName>
    </submittedName>
</protein>
<name>A0A8X6MVT9_NEPPI</name>
<evidence type="ECO:0000313" key="2">
    <source>
        <dbReference type="Proteomes" id="UP000887013"/>
    </source>
</evidence>
<evidence type="ECO:0000313" key="1">
    <source>
        <dbReference type="EMBL" id="GFS80539.1"/>
    </source>
</evidence>
<dbReference type="Proteomes" id="UP000887013">
    <property type="component" value="Unassembled WGS sequence"/>
</dbReference>
<proteinExistence type="predicted"/>
<sequence>MLETIECVLVDVPDRYTETLMFAIQENIDGGSKFFSPDRWKANNAKELAKAGRSPPPAPPLGWNHRRSLGLRTVSITGKDEIHFDVHPFGDAVFFSPFGHMR</sequence>
<accession>A0A8X6MVT9</accession>
<keyword evidence="2" id="KW-1185">Reference proteome</keyword>
<dbReference type="AlphaFoldDB" id="A0A8X6MVT9"/>
<comment type="caution">
    <text evidence="1">The sequence shown here is derived from an EMBL/GenBank/DDBJ whole genome shotgun (WGS) entry which is preliminary data.</text>
</comment>
<gene>
    <name evidence="1" type="ORF">NPIL_373661</name>
</gene>